<name>A0A377LYC2_ENTCL</name>
<evidence type="ECO:0000313" key="1">
    <source>
        <dbReference type="EMBL" id="STQ11062.1"/>
    </source>
</evidence>
<sequence length="58" mass="6075">MDQVTQQNASLVEEAAAATDQLASQADHLTGLVAIFNVKEHVEAVTEVGRSQAVPVVS</sequence>
<reference evidence="1 2" key="1">
    <citation type="submission" date="2018-06" db="EMBL/GenBank/DDBJ databases">
        <authorList>
            <consortium name="Pathogen Informatics"/>
            <person name="Doyle S."/>
        </authorList>
    </citation>
    <scope>NUCLEOTIDE SEQUENCE [LARGE SCALE GENOMIC DNA]</scope>
    <source>
        <strain evidence="1 2">NCTC10005</strain>
    </source>
</reference>
<dbReference type="EMBL" id="UGJB01000004">
    <property type="protein sequence ID" value="STQ11062.1"/>
    <property type="molecule type" value="Genomic_DNA"/>
</dbReference>
<accession>A0A377LYC2</accession>
<gene>
    <name evidence="1" type="primary">tap_3</name>
    <name evidence="1" type="ORF">NCTC10005_03829</name>
</gene>
<evidence type="ECO:0000313" key="2">
    <source>
        <dbReference type="Proteomes" id="UP000255106"/>
    </source>
</evidence>
<proteinExistence type="predicted"/>
<protein>
    <submittedName>
        <fullName evidence="1">Methyl-accepting chemotaxis protein IV</fullName>
    </submittedName>
</protein>
<organism evidence="1 2">
    <name type="scientific">Enterobacter cloacae</name>
    <dbReference type="NCBI Taxonomy" id="550"/>
    <lineage>
        <taxon>Bacteria</taxon>
        <taxon>Pseudomonadati</taxon>
        <taxon>Pseudomonadota</taxon>
        <taxon>Gammaproteobacteria</taxon>
        <taxon>Enterobacterales</taxon>
        <taxon>Enterobacteriaceae</taxon>
        <taxon>Enterobacter</taxon>
        <taxon>Enterobacter cloacae complex</taxon>
    </lineage>
</organism>
<dbReference type="Proteomes" id="UP000255106">
    <property type="component" value="Unassembled WGS sequence"/>
</dbReference>
<dbReference type="AlphaFoldDB" id="A0A377LYC2"/>